<evidence type="ECO:0000313" key="5">
    <source>
        <dbReference type="EMBL" id="PSR87019.1"/>
    </source>
</evidence>
<dbReference type="Pfam" id="PF14716">
    <property type="entry name" value="HHH_8"/>
    <property type="match status" value="1"/>
</dbReference>
<feature type="compositionally biased region" description="Basic and acidic residues" evidence="2">
    <location>
        <begin position="461"/>
        <end position="472"/>
    </location>
</feature>
<dbReference type="STRING" id="98765.A0A2R6P8P7"/>
<dbReference type="EMBL" id="MLYV02000520">
    <property type="protein sequence ID" value="PSR87019.1"/>
    <property type="molecule type" value="Genomic_DNA"/>
</dbReference>
<feature type="signal peptide" evidence="3">
    <location>
        <begin position="1"/>
        <end position="19"/>
    </location>
</feature>
<dbReference type="GO" id="GO:0003887">
    <property type="term" value="F:DNA-directed DNA polymerase activity"/>
    <property type="evidence" value="ECO:0007669"/>
    <property type="project" value="InterPro"/>
</dbReference>
<dbReference type="Proteomes" id="UP000186601">
    <property type="component" value="Unassembled WGS sequence"/>
</dbReference>
<proteinExistence type="predicted"/>
<name>A0A2R6P8P7_9APHY</name>
<feature type="active site" description="Nucleophile; Schiff-base intermediate with DNA; for 5'-dRP lyase activity" evidence="1">
    <location>
        <position position="635"/>
    </location>
</feature>
<dbReference type="PANTHER" id="PTHR11276">
    <property type="entry name" value="DNA POLYMERASE TYPE-X FAMILY MEMBER"/>
    <property type="match status" value="1"/>
</dbReference>
<feature type="domain" description="BRCT" evidence="4">
    <location>
        <begin position="276"/>
        <end position="363"/>
    </location>
</feature>
<reference evidence="5 6" key="1">
    <citation type="submission" date="2018-02" db="EMBL/GenBank/DDBJ databases">
        <title>Genome sequence of the basidiomycete white-rot fungus Phlebia centrifuga.</title>
        <authorList>
            <person name="Granchi Z."/>
            <person name="Peng M."/>
            <person name="de Vries R.P."/>
            <person name="Hilden K."/>
            <person name="Makela M.R."/>
            <person name="Grigoriev I."/>
            <person name="Riley R."/>
        </authorList>
    </citation>
    <scope>NUCLEOTIDE SEQUENCE [LARGE SCALE GENOMIC DNA]</scope>
    <source>
        <strain evidence="5 6">FBCC195</strain>
    </source>
</reference>
<dbReference type="GO" id="GO:0006303">
    <property type="term" value="P:double-strand break repair via nonhomologous end joining"/>
    <property type="evidence" value="ECO:0007669"/>
    <property type="project" value="TreeGrafter"/>
</dbReference>
<dbReference type="AlphaFoldDB" id="A0A2R6P8P7"/>
<dbReference type="InterPro" id="IPR010996">
    <property type="entry name" value="HHH_MUS81"/>
</dbReference>
<dbReference type="Gene3D" id="1.10.150.110">
    <property type="entry name" value="DNA polymerase beta, N-terminal domain-like"/>
    <property type="match status" value="1"/>
</dbReference>
<dbReference type="GO" id="GO:0005634">
    <property type="term" value="C:nucleus"/>
    <property type="evidence" value="ECO:0007669"/>
    <property type="project" value="TreeGrafter"/>
</dbReference>
<evidence type="ECO:0000313" key="6">
    <source>
        <dbReference type="Proteomes" id="UP000186601"/>
    </source>
</evidence>
<keyword evidence="3" id="KW-0732">Signal</keyword>
<dbReference type="InterPro" id="IPR022312">
    <property type="entry name" value="DNA_pol_X"/>
</dbReference>
<protein>
    <recommendedName>
        <fullName evidence="4">BRCT domain-containing protein</fullName>
    </recommendedName>
</protein>
<dbReference type="InterPro" id="IPR036420">
    <property type="entry name" value="BRCT_dom_sf"/>
</dbReference>
<feature type="region of interest" description="Disordered" evidence="2">
    <location>
        <begin position="396"/>
        <end position="501"/>
    </location>
</feature>
<gene>
    <name evidence="5" type="ORF">PHLCEN_2v5277</name>
</gene>
<dbReference type="PANTHER" id="PTHR11276:SF28">
    <property type="entry name" value="DNA POLYMERASE LAMBDA"/>
    <property type="match status" value="1"/>
</dbReference>
<evidence type="ECO:0000256" key="3">
    <source>
        <dbReference type="SAM" id="SignalP"/>
    </source>
</evidence>
<accession>A0A2R6P8P7</accession>
<dbReference type="GO" id="GO:0003677">
    <property type="term" value="F:DNA binding"/>
    <property type="evidence" value="ECO:0007669"/>
    <property type="project" value="InterPro"/>
</dbReference>
<dbReference type="InterPro" id="IPR027421">
    <property type="entry name" value="DNA_pol_lamdba_lyase_dom_sf"/>
</dbReference>
<feature type="region of interest" description="Disordered" evidence="2">
    <location>
        <begin position="516"/>
        <end position="548"/>
    </location>
</feature>
<dbReference type="InterPro" id="IPR001357">
    <property type="entry name" value="BRCT_dom"/>
</dbReference>
<organism evidence="5 6">
    <name type="scientific">Hermanssonia centrifuga</name>
    <dbReference type="NCBI Taxonomy" id="98765"/>
    <lineage>
        <taxon>Eukaryota</taxon>
        <taxon>Fungi</taxon>
        <taxon>Dikarya</taxon>
        <taxon>Basidiomycota</taxon>
        <taxon>Agaricomycotina</taxon>
        <taxon>Agaricomycetes</taxon>
        <taxon>Polyporales</taxon>
        <taxon>Meruliaceae</taxon>
        <taxon>Hermanssonia</taxon>
    </lineage>
</organism>
<dbReference type="OrthoDB" id="205514at2759"/>
<evidence type="ECO:0000256" key="2">
    <source>
        <dbReference type="SAM" id="MobiDB-lite"/>
    </source>
</evidence>
<feature type="compositionally biased region" description="Polar residues" evidence="2">
    <location>
        <begin position="427"/>
        <end position="440"/>
    </location>
</feature>
<feature type="compositionally biased region" description="Basic and acidic residues" evidence="2">
    <location>
        <begin position="408"/>
        <end position="425"/>
    </location>
</feature>
<feature type="chain" id="PRO_5015353349" description="BRCT domain-containing protein" evidence="3">
    <location>
        <begin position="20"/>
        <end position="688"/>
    </location>
</feature>
<feature type="compositionally biased region" description="Basic and acidic residues" evidence="2">
    <location>
        <begin position="516"/>
        <end position="538"/>
    </location>
</feature>
<comment type="caution">
    <text evidence="5">The sequence shown here is derived from an EMBL/GenBank/DDBJ whole genome shotgun (WGS) entry which is preliminary data.</text>
</comment>
<evidence type="ECO:0000259" key="4">
    <source>
        <dbReference type="PROSITE" id="PS50172"/>
    </source>
</evidence>
<dbReference type="SUPFAM" id="SSF47802">
    <property type="entry name" value="DNA polymerase beta, N-terminal domain-like"/>
    <property type="match status" value="1"/>
</dbReference>
<dbReference type="SUPFAM" id="SSF52113">
    <property type="entry name" value="BRCT domain"/>
    <property type="match status" value="1"/>
</dbReference>
<keyword evidence="6" id="KW-1185">Reference proteome</keyword>
<feature type="region of interest" description="Disordered" evidence="2">
    <location>
        <begin position="208"/>
        <end position="245"/>
    </location>
</feature>
<feature type="compositionally biased region" description="Low complexity" evidence="2">
    <location>
        <begin position="208"/>
        <end position="242"/>
    </location>
</feature>
<sequence length="688" mass="76614">MNKLLPSLILLYLILKAKAVNGRCFNAISKAQCAYMLIASHSWGPIVSEIFQSDAADSIPVQRGGRAQPPFRTNNIPSEKALLASPGNVQLSDVDVFDKGDEVRMNKASRYNSEVNDTSRVVSNKGTRVPGLNQKQQCPAAVTAAIPDGLTLLPIATTLPAEPKTITDVAAGLEFMKRSVANNASKIARAPKSVPMTAADSSVITTPASSAKSNAASTSPARNASAGASTSRTRKSTTSALVKKTKSKKEKSVLMLPCDYARKLQQMVASGEMRLYSKRYLEGKIIYYFGGDFDVATQRTREKMEFLIRHGATLLPQFDPERVTHIISDGPKATFLHSIGVKKIADIHPNIPILKWNWASRSMDNPGRMRQYQDFAAYPERVLFDPEVELQLARARNAKDRKGKGKARAPEPEVHDSESDEEYSRISEFTQDKIPNQVISDNMPRPHPERLVGGSQTSRSSDIHLNDRRLEEMNGNAPVQREDDRRSPSAAAAHRGMDDDPLAEFYTQACAELDAERYKDGEGREDNRPNGTENEKRTNVSSGVDGKFRPEEKRAAVFQCDRKRSELPVTCPNQDVIDKLSELKALHESKLGDDHKWRVYTYNKAIGFLRNHPKRITSIEEARQLRGIGEKTAQKVNIMRPLQYPLYSSQSLQIMEVIQTGDLRRIQYERTEDVEAVKIFTGIYGVGR</sequence>
<evidence type="ECO:0000256" key="1">
    <source>
        <dbReference type="PIRSR" id="PIRSR622312-50"/>
    </source>
</evidence>
<dbReference type="PROSITE" id="PS50172">
    <property type="entry name" value="BRCT"/>
    <property type="match status" value="1"/>
</dbReference>